<dbReference type="GO" id="GO:0022857">
    <property type="term" value="F:transmembrane transporter activity"/>
    <property type="evidence" value="ECO:0007669"/>
    <property type="project" value="InterPro"/>
</dbReference>
<proteinExistence type="predicted"/>
<evidence type="ECO:0000259" key="6">
    <source>
        <dbReference type="PROSITE" id="PS50850"/>
    </source>
</evidence>
<feature type="transmembrane region" description="Helical" evidence="5">
    <location>
        <begin position="327"/>
        <end position="349"/>
    </location>
</feature>
<keyword evidence="2 5" id="KW-0812">Transmembrane</keyword>
<dbReference type="GO" id="GO:0005886">
    <property type="term" value="C:plasma membrane"/>
    <property type="evidence" value="ECO:0007669"/>
    <property type="project" value="UniProtKB-SubCell"/>
</dbReference>
<dbReference type="PANTHER" id="PTHR42718">
    <property type="entry name" value="MAJOR FACILITATOR SUPERFAMILY MULTIDRUG TRANSPORTER MFSC"/>
    <property type="match status" value="1"/>
</dbReference>
<evidence type="ECO:0000256" key="1">
    <source>
        <dbReference type="ARBA" id="ARBA00004651"/>
    </source>
</evidence>
<feature type="transmembrane region" description="Helical" evidence="5">
    <location>
        <begin position="34"/>
        <end position="58"/>
    </location>
</feature>
<organism evidence="7 8">
    <name type="scientific">Actinomadura latina</name>
    <dbReference type="NCBI Taxonomy" id="163603"/>
    <lineage>
        <taxon>Bacteria</taxon>
        <taxon>Bacillati</taxon>
        <taxon>Actinomycetota</taxon>
        <taxon>Actinomycetes</taxon>
        <taxon>Streptosporangiales</taxon>
        <taxon>Thermomonosporaceae</taxon>
        <taxon>Actinomadura</taxon>
    </lineage>
</organism>
<reference evidence="7 8" key="1">
    <citation type="submission" date="2020-04" db="EMBL/GenBank/DDBJ databases">
        <title>MicrobeNet Type strains.</title>
        <authorList>
            <person name="Nicholson A.C."/>
        </authorList>
    </citation>
    <scope>NUCLEOTIDE SEQUENCE [LARGE SCALE GENOMIC DNA]</scope>
    <source>
        <strain evidence="7 8">ATCC BAA-277</strain>
    </source>
</reference>
<accession>A0A846Z4R6</accession>
<evidence type="ECO:0000313" key="8">
    <source>
        <dbReference type="Proteomes" id="UP000579250"/>
    </source>
</evidence>
<feature type="transmembrane region" description="Helical" evidence="5">
    <location>
        <begin position="428"/>
        <end position="450"/>
    </location>
</feature>
<feature type="transmembrane region" description="Helical" evidence="5">
    <location>
        <begin position="393"/>
        <end position="416"/>
    </location>
</feature>
<feature type="transmembrane region" description="Helical" evidence="5">
    <location>
        <begin position="225"/>
        <end position="245"/>
    </location>
</feature>
<comment type="subcellular location">
    <subcellularLocation>
        <location evidence="1">Cell membrane</location>
        <topology evidence="1">Multi-pass membrane protein</topology>
    </subcellularLocation>
</comment>
<evidence type="ECO:0000256" key="5">
    <source>
        <dbReference type="SAM" id="Phobius"/>
    </source>
</evidence>
<feature type="transmembrane region" description="Helical" evidence="5">
    <location>
        <begin position="195"/>
        <end position="213"/>
    </location>
</feature>
<dbReference type="Gene3D" id="1.20.1250.20">
    <property type="entry name" value="MFS general substrate transporter like domains"/>
    <property type="match status" value="1"/>
</dbReference>
<dbReference type="InterPro" id="IPR036259">
    <property type="entry name" value="MFS_trans_sf"/>
</dbReference>
<dbReference type="EMBL" id="JAAXPI010000032">
    <property type="protein sequence ID" value="NKZ06232.1"/>
    <property type="molecule type" value="Genomic_DNA"/>
</dbReference>
<feature type="domain" description="Major facilitator superfamily (MFS) profile" evidence="6">
    <location>
        <begin position="36"/>
        <end position="493"/>
    </location>
</feature>
<dbReference type="PANTHER" id="PTHR42718:SF39">
    <property type="entry name" value="ACTINORHODIN TRANSPORTER-RELATED"/>
    <property type="match status" value="1"/>
</dbReference>
<dbReference type="PROSITE" id="PS50850">
    <property type="entry name" value="MFS"/>
    <property type="match status" value="1"/>
</dbReference>
<feature type="transmembrane region" description="Helical" evidence="5">
    <location>
        <begin position="70"/>
        <end position="90"/>
    </location>
</feature>
<gene>
    <name evidence="7" type="ORF">HGB48_21130</name>
</gene>
<feature type="transmembrane region" description="Helical" evidence="5">
    <location>
        <begin position="127"/>
        <end position="150"/>
    </location>
</feature>
<evidence type="ECO:0000256" key="4">
    <source>
        <dbReference type="ARBA" id="ARBA00023136"/>
    </source>
</evidence>
<feature type="transmembrane region" description="Helical" evidence="5">
    <location>
        <begin position="361"/>
        <end position="381"/>
    </location>
</feature>
<keyword evidence="8" id="KW-1185">Reference proteome</keyword>
<comment type="caution">
    <text evidence="7">The sequence shown here is derived from an EMBL/GenBank/DDBJ whole genome shotgun (WGS) entry which is preliminary data.</text>
</comment>
<dbReference type="Pfam" id="PF07690">
    <property type="entry name" value="MFS_1"/>
    <property type="match status" value="1"/>
</dbReference>
<feature type="transmembrane region" description="Helical" evidence="5">
    <location>
        <begin position="102"/>
        <end position="121"/>
    </location>
</feature>
<feature type="transmembrane region" description="Helical" evidence="5">
    <location>
        <begin position="162"/>
        <end position="183"/>
    </location>
</feature>
<name>A0A846Z4R6_9ACTN</name>
<dbReference type="Gene3D" id="1.20.1720.10">
    <property type="entry name" value="Multidrug resistance protein D"/>
    <property type="match status" value="1"/>
</dbReference>
<feature type="transmembrane region" description="Helical" evidence="5">
    <location>
        <begin position="251"/>
        <end position="272"/>
    </location>
</feature>
<dbReference type="AlphaFoldDB" id="A0A846Z4R6"/>
<evidence type="ECO:0000313" key="7">
    <source>
        <dbReference type="EMBL" id="NKZ06232.1"/>
    </source>
</evidence>
<sequence length="512" mass="53175">MSELPYRTSQTASPIRVGADLRGKDTVSPSPSRWLALLAVLLATFMDLMDVTIVGVALREIQSDLRASYAVGQWISAGYALAFALLLVTGGRLGDIHGRRRVFLAGVAGFTAASALAAVAVSPGMLIAARVAQGAFGGVMVPQVMSIIATEFRTPRERTAAISLYGVVLGVGQVSGPLLGGLLLTSGLPPGWRTIFLVNLPVGLATLAGAWLWMSESRSVHRPRLDVPGVLLISVASLLLAYPLVQGRELGWPAWSVAAMAAAGPVLALFVLHQRRRERAGRGVLVPIGLFARRSYAGGLTLMFVLFTGVSGFFIVLTWTLQFGLGWSPLRVALVGLAWPAGIACTAQLTNRFGQPRARTLVALGTPVMAAATAGLAWAALHHGPGLDAWRAIPWMFAAGIGMGLTIPILSNLVLGDLPASDAGAASGVLNSVIQLGNAMGVALAGVVFFGARDSPGPRPADFTAAGGRTLLFSAAAFALAALLSPLLPRRVPRTAPDPMAHASHPMAPASP</sequence>
<feature type="transmembrane region" description="Helical" evidence="5">
    <location>
        <begin position="300"/>
        <end position="321"/>
    </location>
</feature>
<dbReference type="SUPFAM" id="SSF103473">
    <property type="entry name" value="MFS general substrate transporter"/>
    <property type="match status" value="1"/>
</dbReference>
<protein>
    <submittedName>
        <fullName evidence="7">MFS transporter</fullName>
    </submittedName>
</protein>
<dbReference type="InterPro" id="IPR020846">
    <property type="entry name" value="MFS_dom"/>
</dbReference>
<dbReference type="CDD" id="cd17321">
    <property type="entry name" value="MFS_MMR_MDR_like"/>
    <property type="match status" value="1"/>
</dbReference>
<evidence type="ECO:0000256" key="3">
    <source>
        <dbReference type="ARBA" id="ARBA00022989"/>
    </source>
</evidence>
<dbReference type="InterPro" id="IPR011701">
    <property type="entry name" value="MFS"/>
</dbReference>
<dbReference type="Proteomes" id="UP000579250">
    <property type="component" value="Unassembled WGS sequence"/>
</dbReference>
<keyword evidence="3 5" id="KW-1133">Transmembrane helix</keyword>
<feature type="transmembrane region" description="Helical" evidence="5">
    <location>
        <begin position="470"/>
        <end position="488"/>
    </location>
</feature>
<evidence type="ECO:0000256" key="2">
    <source>
        <dbReference type="ARBA" id="ARBA00022692"/>
    </source>
</evidence>
<keyword evidence="4 5" id="KW-0472">Membrane</keyword>